<organism evidence="1 2">
    <name type="scientific">Pleurodeles waltl</name>
    <name type="common">Iberian ribbed newt</name>
    <dbReference type="NCBI Taxonomy" id="8319"/>
    <lineage>
        <taxon>Eukaryota</taxon>
        <taxon>Metazoa</taxon>
        <taxon>Chordata</taxon>
        <taxon>Craniata</taxon>
        <taxon>Vertebrata</taxon>
        <taxon>Euteleostomi</taxon>
        <taxon>Amphibia</taxon>
        <taxon>Batrachia</taxon>
        <taxon>Caudata</taxon>
        <taxon>Salamandroidea</taxon>
        <taxon>Salamandridae</taxon>
        <taxon>Pleurodelinae</taxon>
        <taxon>Pleurodeles</taxon>
    </lineage>
</organism>
<comment type="caution">
    <text evidence="1">The sequence shown here is derived from an EMBL/GenBank/DDBJ whole genome shotgun (WGS) entry which is preliminary data.</text>
</comment>
<accession>A0AAV7MLM7</accession>
<sequence>MCWNLSTAGAADGVHGGPGGAEGDQQGQERLWSSIEVQRPECRVRPDSTALMRQQQSPFCDATSSVGVRVVLVGSVVDCSWRLTRCSLPGGPEELVVSQRMPGDPFGSGYVLWGYYNVGPSSKSPGVGGQHPSEGPGKQETGLKAVEEPFVAAVKGTVVLVGSGAMEADSGAPWVWIRP</sequence>
<evidence type="ECO:0000313" key="1">
    <source>
        <dbReference type="EMBL" id="KAJ1104069.1"/>
    </source>
</evidence>
<dbReference type="AlphaFoldDB" id="A0AAV7MLM7"/>
<keyword evidence="2" id="KW-1185">Reference proteome</keyword>
<name>A0AAV7MLM7_PLEWA</name>
<proteinExistence type="predicted"/>
<protein>
    <submittedName>
        <fullName evidence="1">Uncharacterized protein</fullName>
    </submittedName>
</protein>
<reference evidence="1" key="1">
    <citation type="journal article" date="2022" name="bioRxiv">
        <title>Sequencing and chromosome-scale assembly of the giantPleurodeles waltlgenome.</title>
        <authorList>
            <person name="Brown T."/>
            <person name="Elewa A."/>
            <person name="Iarovenko S."/>
            <person name="Subramanian E."/>
            <person name="Araus A.J."/>
            <person name="Petzold A."/>
            <person name="Susuki M."/>
            <person name="Suzuki K.-i.T."/>
            <person name="Hayashi T."/>
            <person name="Toyoda A."/>
            <person name="Oliveira C."/>
            <person name="Osipova E."/>
            <person name="Leigh N.D."/>
            <person name="Simon A."/>
            <person name="Yun M.H."/>
        </authorList>
    </citation>
    <scope>NUCLEOTIDE SEQUENCE</scope>
    <source>
        <strain evidence="1">20211129_DDA</strain>
        <tissue evidence="1">Liver</tissue>
    </source>
</reference>
<dbReference type="EMBL" id="JANPWB010000013">
    <property type="protein sequence ID" value="KAJ1104069.1"/>
    <property type="molecule type" value="Genomic_DNA"/>
</dbReference>
<gene>
    <name evidence="1" type="ORF">NDU88_001484</name>
</gene>
<evidence type="ECO:0000313" key="2">
    <source>
        <dbReference type="Proteomes" id="UP001066276"/>
    </source>
</evidence>
<dbReference type="Proteomes" id="UP001066276">
    <property type="component" value="Chromosome 9"/>
</dbReference>